<protein>
    <submittedName>
        <fullName evidence="1">Uncharacterized protein</fullName>
    </submittedName>
</protein>
<name>A0A6A6KMR6_HEVBR</name>
<proteinExistence type="predicted"/>
<evidence type="ECO:0000313" key="1">
    <source>
        <dbReference type="EMBL" id="KAF2290252.1"/>
    </source>
</evidence>
<dbReference type="AlphaFoldDB" id="A0A6A6KMR6"/>
<gene>
    <name evidence="1" type="ORF">GH714_005378</name>
</gene>
<sequence length="572" mass="64066">MHKNEILDIPARVVDKKGVKSISKGHTQNACLQARSYNNRVECVNFESDISPIFPDGIKPPVGTCNSVSDIKNYRTESKDNSMPKSCNFLDQKLSEVHPPIYLPHLLGGKVSQVENEVTLEGSKKNHSSISTLQKWIPIGVKVPGLTISSSSLDHFDGPAEDWTLRDTVEEKVISNSQDLVSSLTLGVDKGSGNASWFSHEDNTIQNLKNLNAFMVEHKNNLVTSNCLISKPKDQNYSVSEVESKKIAQAVSDACRIQLVAEAVHMAIGGPIAEFERVLHFSSPVICQSPVCYAVRPASRTSLLMWYYVGMRPLIFHWDASGSGMKNMGAMAVQLFKSHASQHMRNSDKVPSPGLVQTCEISESSDNCNIGQLPIFSLLVPQRRTRDASESVDMTWPSDIELLFEYFESDQPQRRLPLYEKIQELVRSDKSTQHKMYGDPTNLVSVNLHDLHPRSWYSVAWYPIYRIPDSNFRATFLTYHSLGHFVRRGTKFDSHSMDACVVSPVVGLQSYNAELRHIAASQTTGFPSRILKEQLKTLEEAASLMSKAVVNKGSEMSVNRHPDYEFFLSRRS</sequence>
<reference evidence="1 2" key="1">
    <citation type="journal article" date="2020" name="Mol. Plant">
        <title>The Chromosome-Based Rubber Tree Genome Provides New Insights into Spurge Genome Evolution and Rubber Biosynthesis.</title>
        <authorList>
            <person name="Liu J."/>
            <person name="Shi C."/>
            <person name="Shi C.C."/>
            <person name="Li W."/>
            <person name="Zhang Q.J."/>
            <person name="Zhang Y."/>
            <person name="Li K."/>
            <person name="Lu H.F."/>
            <person name="Shi C."/>
            <person name="Zhu S.T."/>
            <person name="Xiao Z.Y."/>
            <person name="Nan H."/>
            <person name="Yue Y."/>
            <person name="Zhu X.G."/>
            <person name="Wu Y."/>
            <person name="Hong X.N."/>
            <person name="Fan G.Y."/>
            <person name="Tong Y."/>
            <person name="Zhang D."/>
            <person name="Mao C.L."/>
            <person name="Liu Y.L."/>
            <person name="Hao S.J."/>
            <person name="Liu W.Q."/>
            <person name="Lv M.Q."/>
            <person name="Zhang H.B."/>
            <person name="Liu Y."/>
            <person name="Hu-Tang G.R."/>
            <person name="Wang J.P."/>
            <person name="Wang J.H."/>
            <person name="Sun Y.H."/>
            <person name="Ni S.B."/>
            <person name="Chen W.B."/>
            <person name="Zhang X.C."/>
            <person name="Jiao Y.N."/>
            <person name="Eichler E.E."/>
            <person name="Li G.H."/>
            <person name="Liu X."/>
            <person name="Gao L.Z."/>
        </authorList>
    </citation>
    <scope>NUCLEOTIDE SEQUENCE [LARGE SCALE GENOMIC DNA]</scope>
    <source>
        <strain evidence="2">cv. GT1</strain>
        <tissue evidence="1">Leaf</tissue>
    </source>
</reference>
<keyword evidence="2" id="KW-1185">Reference proteome</keyword>
<dbReference type="PANTHER" id="PTHR32010:SF18">
    <property type="entry name" value="DUF789 FAMILY PROTEIN"/>
    <property type="match status" value="1"/>
</dbReference>
<evidence type="ECO:0000313" key="2">
    <source>
        <dbReference type="Proteomes" id="UP000467840"/>
    </source>
</evidence>
<accession>A0A6A6KMR6</accession>
<organism evidence="1 2">
    <name type="scientific">Hevea brasiliensis</name>
    <name type="common">Para rubber tree</name>
    <name type="synonym">Siphonia brasiliensis</name>
    <dbReference type="NCBI Taxonomy" id="3981"/>
    <lineage>
        <taxon>Eukaryota</taxon>
        <taxon>Viridiplantae</taxon>
        <taxon>Streptophyta</taxon>
        <taxon>Embryophyta</taxon>
        <taxon>Tracheophyta</taxon>
        <taxon>Spermatophyta</taxon>
        <taxon>Magnoliopsida</taxon>
        <taxon>eudicotyledons</taxon>
        <taxon>Gunneridae</taxon>
        <taxon>Pentapetalae</taxon>
        <taxon>rosids</taxon>
        <taxon>fabids</taxon>
        <taxon>Malpighiales</taxon>
        <taxon>Euphorbiaceae</taxon>
        <taxon>Crotonoideae</taxon>
        <taxon>Micrandreae</taxon>
        <taxon>Hevea</taxon>
    </lineage>
</organism>
<dbReference type="InterPro" id="IPR008507">
    <property type="entry name" value="DUF789"/>
</dbReference>
<dbReference type="EMBL" id="JAAGAX010000015">
    <property type="protein sequence ID" value="KAF2290252.1"/>
    <property type="molecule type" value="Genomic_DNA"/>
</dbReference>
<comment type="caution">
    <text evidence="1">The sequence shown here is derived from an EMBL/GenBank/DDBJ whole genome shotgun (WGS) entry which is preliminary data.</text>
</comment>
<dbReference type="PANTHER" id="PTHR32010">
    <property type="entry name" value="PHOTOSYSTEM II STABILITY/ASSEMBLY FACTOR HCF136, CHLOROPLASTIC"/>
    <property type="match status" value="1"/>
</dbReference>
<dbReference type="Proteomes" id="UP000467840">
    <property type="component" value="Chromosome 2"/>
</dbReference>
<dbReference type="Pfam" id="PF05623">
    <property type="entry name" value="DUF789"/>
    <property type="match status" value="1"/>
</dbReference>